<evidence type="ECO:0000313" key="2">
    <source>
        <dbReference type="Proteomes" id="UP001055811"/>
    </source>
</evidence>
<gene>
    <name evidence="1" type="ORF">L2E82_00653</name>
</gene>
<sequence>MSRRSGTLELALDWNLVEEMESIAESLMRFEGKMQIRVLLAGVRQLMVFSGIEDDTEEGDIQDITQFFQDPILGMEHPKVKTAGPKSKRWKELRSRRSFRSLHRVHVPKQRNETSLMQDPPSARQNAKETRNQNYNNMSTKDKKDIVLSTNCNDNTVDKRALLEENPKEPSINSSQPLMPVDHSRFDEEYRKSSFDNDKDKIQERLEVHKDKEQQDDNRTKTVRWLDETEKNLMDLGVSEDERTKRLESLMERRRSRKLSSFQVRRSGTGIGMGIGIGNSSCTQISSLKIPKNNPFLADSSSDPNTPVSAPSYMAKSNPFDLPYDPHEEKPILTGDTLEDESNASNQKEPRFNRHGPTKSGHFAPPEFTNYKHKTGFEGDFSIKQLASGRLVTETVENKEGDKKQPQQDDSKPSEKVADIPDEKSAIKESKKEKEIDYEISIKESSSSSSCSEDEPIMKPNKEAILHCLSMSRMRLVSQGKSFHRHAETFDCGPSSLFDKSKTDSFYFGGNKKFNYGSTNSIASDMQVEVSEIGSPSSTSLDLQLKSCLGDSTYSFDTDFNENEVRLSDTDDFSDQDSESGFSRTDHDSQERSTFEKPPSAINLFACRSLDRKPSCKTLIFEPAAAKFMGDEQKQIYHEKQKLQFCLLHSLNNLFQEKDAFTRKDLDGIAEKLVEEDPYEGNRMPFSVIFKPHHNSLTGNYDINVLIAAVERKGKKVVWHDRRNRASSINLDESEGKLMGIVLNVPVKRYAGLWRSRHWVSLRKINGVWYNLDSDFSSPFPFGSTEELRDFLDSAIDGGTELLLVTSSGTPKRRSLSPVDSERAEAIKDCIEFINSSSSSSQSVSN</sequence>
<protein>
    <submittedName>
        <fullName evidence="1">Uncharacterized protein</fullName>
    </submittedName>
</protein>
<comment type="caution">
    <text evidence="1">The sequence shown here is derived from an EMBL/GenBank/DDBJ whole genome shotgun (WGS) entry which is preliminary data.</text>
</comment>
<proteinExistence type="predicted"/>
<accession>A0ACB9GX43</accession>
<keyword evidence="2" id="KW-1185">Reference proteome</keyword>
<organism evidence="1 2">
    <name type="scientific">Cichorium intybus</name>
    <name type="common">Chicory</name>
    <dbReference type="NCBI Taxonomy" id="13427"/>
    <lineage>
        <taxon>Eukaryota</taxon>
        <taxon>Viridiplantae</taxon>
        <taxon>Streptophyta</taxon>
        <taxon>Embryophyta</taxon>
        <taxon>Tracheophyta</taxon>
        <taxon>Spermatophyta</taxon>
        <taxon>Magnoliopsida</taxon>
        <taxon>eudicotyledons</taxon>
        <taxon>Gunneridae</taxon>
        <taxon>Pentapetalae</taxon>
        <taxon>asterids</taxon>
        <taxon>campanulids</taxon>
        <taxon>Asterales</taxon>
        <taxon>Asteraceae</taxon>
        <taxon>Cichorioideae</taxon>
        <taxon>Cichorieae</taxon>
        <taxon>Cichoriinae</taxon>
        <taxon>Cichorium</taxon>
    </lineage>
</organism>
<name>A0ACB9GX43_CICIN</name>
<dbReference type="Proteomes" id="UP001055811">
    <property type="component" value="Linkage Group LG01"/>
</dbReference>
<reference evidence="2" key="1">
    <citation type="journal article" date="2022" name="Mol. Ecol. Resour.">
        <title>The genomes of chicory, endive, great burdock and yacon provide insights into Asteraceae palaeo-polyploidization history and plant inulin production.</title>
        <authorList>
            <person name="Fan W."/>
            <person name="Wang S."/>
            <person name="Wang H."/>
            <person name="Wang A."/>
            <person name="Jiang F."/>
            <person name="Liu H."/>
            <person name="Zhao H."/>
            <person name="Xu D."/>
            <person name="Zhang Y."/>
        </authorList>
    </citation>
    <scope>NUCLEOTIDE SEQUENCE [LARGE SCALE GENOMIC DNA]</scope>
    <source>
        <strain evidence="2">cv. Punajuju</strain>
    </source>
</reference>
<dbReference type="EMBL" id="CM042009">
    <property type="protein sequence ID" value="KAI3788039.1"/>
    <property type="molecule type" value="Genomic_DNA"/>
</dbReference>
<reference evidence="1 2" key="2">
    <citation type="journal article" date="2022" name="Mol. Ecol. Resour.">
        <title>The genomes of chicory, endive, great burdock and yacon provide insights into Asteraceae paleo-polyploidization history and plant inulin production.</title>
        <authorList>
            <person name="Fan W."/>
            <person name="Wang S."/>
            <person name="Wang H."/>
            <person name="Wang A."/>
            <person name="Jiang F."/>
            <person name="Liu H."/>
            <person name="Zhao H."/>
            <person name="Xu D."/>
            <person name="Zhang Y."/>
        </authorList>
    </citation>
    <scope>NUCLEOTIDE SEQUENCE [LARGE SCALE GENOMIC DNA]</scope>
    <source>
        <strain evidence="2">cv. Punajuju</strain>
        <tissue evidence="1">Leaves</tissue>
    </source>
</reference>
<evidence type="ECO:0000313" key="1">
    <source>
        <dbReference type="EMBL" id="KAI3788039.1"/>
    </source>
</evidence>